<evidence type="ECO:0000256" key="4">
    <source>
        <dbReference type="ARBA" id="ARBA00022679"/>
    </source>
</evidence>
<evidence type="ECO:0000256" key="1">
    <source>
        <dbReference type="ARBA" id="ARBA00001933"/>
    </source>
</evidence>
<dbReference type="EMBL" id="CP003281">
    <property type="protein sequence ID" value="AFL83592.1"/>
    <property type="molecule type" value="Genomic_DNA"/>
</dbReference>
<evidence type="ECO:0000256" key="8">
    <source>
        <dbReference type="ARBA" id="ARBA00023004"/>
    </source>
</evidence>
<dbReference type="InterPro" id="IPR020578">
    <property type="entry name" value="Aminotrans_V_PyrdxlP_BS"/>
</dbReference>
<reference evidence="14" key="1">
    <citation type="submission" date="2012-06" db="EMBL/GenBank/DDBJ databases">
        <title>The complete genome of Belliella baltica DSM 15883.</title>
        <authorList>
            <person name="Lucas S."/>
            <person name="Copeland A."/>
            <person name="Lapidus A."/>
            <person name="Goodwin L."/>
            <person name="Pitluck S."/>
            <person name="Peters L."/>
            <person name="Mikhailova N."/>
            <person name="Davenport K."/>
            <person name="Kyrpides N."/>
            <person name="Mavromatis K."/>
            <person name="Pagani I."/>
            <person name="Ivanova N."/>
            <person name="Ovchinnikova G."/>
            <person name="Zeytun A."/>
            <person name="Detter J.C."/>
            <person name="Han C."/>
            <person name="Land M."/>
            <person name="Hauser L."/>
            <person name="Markowitz V."/>
            <person name="Cheng J.-F."/>
            <person name="Hugenholtz P."/>
            <person name="Woyke T."/>
            <person name="Wu D."/>
            <person name="Tindall B."/>
            <person name="Pomrenke H."/>
            <person name="Brambilla E."/>
            <person name="Klenk H.-P."/>
            <person name="Eisen J.A."/>
        </authorList>
    </citation>
    <scope>NUCLEOTIDE SEQUENCE [LARGE SCALE GENOMIC DNA]</scope>
    <source>
        <strain evidence="14">DSM 15883 / CIP 108006 / LMG 21964 / BA134</strain>
    </source>
</reference>
<dbReference type="HOGENOM" id="CLU_003433_0_2_10"/>
<keyword evidence="7" id="KW-0663">Pyridoxal phosphate</keyword>
<dbReference type="InterPro" id="IPR015422">
    <property type="entry name" value="PyrdxlP-dep_Trfase_small"/>
</dbReference>
<dbReference type="InterPro" id="IPR016454">
    <property type="entry name" value="Cysteine_dSase"/>
</dbReference>
<dbReference type="RefSeq" id="WP_014771600.1">
    <property type="nucleotide sequence ID" value="NC_018010.1"/>
</dbReference>
<keyword evidence="5" id="KW-0001">2Fe-2S</keyword>
<dbReference type="SUPFAM" id="SSF53383">
    <property type="entry name" value="PLP-dependent transferases"/>
    <property type="match status" value="1"/>
</dbReference>
<dbReference type="InterPro" id="IPR015424">
    <property type="entry name" value="PyrdxlP-dep_Trfase"/>
</dbReference>
<dbReference type="GO" id="GO:0046872">
    <property type="term" value="F:metal ion binding"/>
    <property type="evidence" value="ECO:0007669"/>
    <property type="project" value="UniProtKB-KW"/>
</dbReference>
<dbReference type="Pfam" id="PF00266">
    <property type="entry name" value="Aminotran_5"/>
    <property type="match status" value="1"/>
</dbReference>
<evidence type="ECO:0000256" key="9">
    <source>
        <dbReference type="ARBA" id="ARBA00023014"/>
    </source>
</evidence>
<keyword evidence="4" id="KW-0808">Transferase</keyword>
<evidence type="ECO:0000256" key="7">
    <source>
        <dbReference type="ARBA" id="ARBA00022898"/>
    </source>
</evidence>
<keyword evidence="6" id="KW-0479">Metal-binding</keyword>
<dbReference type="KEGG" id="bbd:Belba_0949"/>
<dbReference type="Proteomes" id="UP000006050">
    <property type="component" value="Chromosome"/>
</dbReference>
<dbReference type="OrthoDB" id="9804366at2"/>
<dbReference type="PANTHER" id="PTHR11601:SF34">
    <property type="entry name" value="CYSTEINE DESULFURASE"/>
    <property type="match status" value="1"/>
</dbReference>
<evidence type="ECO:0000259" key="12">
    <source>
        <dbReference type="Pfam" id="PF00266"/>
    </source>
</evidence>
<dbReference type="PROSITE" id="PS00595">
    <property type="entry name" value="AA_TRANSFER_CLASS_5"/>
    <property type="match status" value="1"/>
</dbReference>
<gene>
    <name evidence="13" type="ordered locus">Belba_0949</name>
</gene>
<keyword evidence="8" id="KW-0408">Iron</keyword>
<dbReference type="Gene3D" id="3.40.640.10">
    <property type="entry name" value="Type I PLP-dependent aspartate aminotransferase-like (Major domain)"/>
    <property type="match status" value="1"/>
</dbReference>
<name>I3Z2X4_BELBD</name>
<evidence type="ECO:0000256" key="10">
    <source>
        <dbReference type="ARBA" id="ARBA00050776"/>
    </source>
</evidence>
<organism evidence="13 14">
    <name type="scientific">Belliella baltica (strain DSM 15883 / CIP 108006 / LMG 21964 / BA134)</name>
    <dbReference type="NCBI Taxonomy" id="866536"/>
    <lineage>
        <taxon>Bacteria</taxon>
        <taxon>Pseudomonadati</taxon>
        <taxon>Bacteroidota</taxon>
        <taxon>Cytophagia</taxon>
        <taxon>Cytophagales</taxon>
        <taxon>Cyclobacteriaceae</taxon>
        <taxon>Belliella</taxon>
    </lineage>
</organism>
<sequence>MQNNLIYLDNNSTTPLDPRVLESMMPYLTTTFGNASSNHIAGVMANRAVNSAREKVANLINSDPHEIIFTSGATEAINLAIKGIVEQNQDKGNHIVTVSTEHPAVLDTSKYLESKDVEITYLPVDKFGLVDLAEVEKAIRKDTILVSVMLVNNETGVIQPIKEIAELAHQKGAFFMTDATQAVGKMKVSVNEMGIDIMAFSGHKFYGPKGVGGLYLRSRRPYKVKLESLIHGGGHERGVRSGTLNVPGIVGLGVAAEISMKEMEADQERIGDLRDQLEKTFLGMPDTFLNGHPKKRLYNVSNICFKGADADAIIAGLENIAVSNGSACSSIKVEPSHVLTAMGLSESEAYSSLRLSLGRFTNYSNIDISKTKIIKEIHTIKNFSSFLE</sequence>
<accession>I3Z2X4</accession>
<dbReference type="InterPro" id="IPR000192">
    <property type="entry name" value="Aminotrans_V_dom"/>
</dbReference>
<protein>
    <recommendedName>
        <fullName evidence="3">cysteine desulfurase</fullName>
        <ecNumber evidence="3">2.8.1.7</ecNumber>
    </recommendedName>
</protein>
<comment type="catalytic activity">
    <reaction evidence="10">
        <text>(sulfur carrier)-H + L-cysteine = (sulfur carrier)-SH + L-alanine</text>
        <dbReference type="Rhea" id="RHEA:43892"/>
        <dbReference type="Rhea" id="RHEA-COMP:14737"/>
        <dbReference type="Rhea" id="RHEA-COMP:14739"/>
        <dbReference type="ChEBI" id="CHEBI:29917"/>
        <dbReference type="ChEBI" id="CHEBI:35235"/>
        <dbReference type="ChEBI" id="CHEBI:57972"/>
        <dbReference type="ChEBI" id="CHEBI:64428"/>
        <dbReference type="EC" id="2.8.1.7"/>
    </reaction>
</comment>
<dbReference type="PANTHER" id="PTHR11601">
    <property type="entry name" value="CYSTEINE DESULFURYLASE FAMILY MEMBER"/>
    <property type="match status" value="1"/>
</dbReference>
<comment type="similarity">
    <text evidence="2">Belongs to the class-V pyridoxal-phosphate-dependent aminotransferase family. NifS/IscS subfamily.</text>
</comment>
<dbReference type="PATRIC" id="fig|866536.3.peg.975"/>
<dbReference type="GO" id="GO:0031071">
    <property type="term" value="F:cysteine desulfurase activity"/>
    <property type="evidence" value="ECO:0007669"/>
    <property type="project" value="UniProtKB-EC"/>
</dbReference>
<evidence type="ECO:0000256" key="11">
    <source>
        <dbReference type="RuleBase" id="RU004504"/>
    </source>
</evidence>
<evidence type="ECO:0000313" key="13">
    <source>
        <dbReference type="EMBL" id="AFL83592.1"/>
    </source>
</evidence>
<dbReference type="Gene3D" id="3.90.1150.10">
    <property type="entry name" value="Aspartate Aminotransferase, domain 1"/>
    <property type="match status" value="1"/>
</dbReference>
<keyword evidence="14" id="KW-1185">Reference proteome</keyword>
<dbReference type="AlphaFoldDB" id="I3Z2X4"/>
<dbReference type="FunFam" id="3.40.640.10:FF:000003">
    <property type="entry name" value="Cysteine desulfurase IscS"/>
    <property type="match status" value="1"/>
</dbReference>
<evidence type="ECO:0000313" key="14">
    <source>
        <dbReference type="Proteomes" id="UP000006050"/>
    </source>
</evidence>
<evidence type="ECO:0000256" key="3">
    <source>
        <dbReference type="ARBA" id="ARBA00012239"/>
    </source>
</evidence>
<proteinExistence type="inferred from homology"/>
<comment type="cofactor">
    <cofactor evidence="1 11">
        <name>pyridoxal 5'-phosphate</name>
        <dbReference type="ChEBI" id="CHEBI:597326"/>
    </cofactor>
</comment>
<evidence type="ECO:0000256" key="6">
    <source>
        <dbReference type="ARBA" id="ARBA00022723"/>
    </source>
</evidence>
<dbReference type="PIRSF" id="PIRSF005572">
    <property type="entry name" value="NifS"/>
    <property type="match status" value="1"/>
</dbReference>
<feature type="domain" description="Aminotransferase class V" evidence="12">
    <location>
        <begin position="6"/>
        <end position="367"/>
    </location>
</feature>
<dbReference type="InterPro" id="IPR015421">
    <property type="entry name" value="PyrdxlP-dep_Trfase_major"/>
</dbReference>
<dbReference type="eggNOG" id="COG1104">
    <property type="taxonomic scope" value="Bacteria"/>
</dbReference>
<evidence type="ECO:0000256" key="2">
    <source>
        <dbReference type="ARBA" id="ARBA00006490"/>
    </source>
</evidence>
<dbReference type="EC" id="2.8.1.7" evidence="3"/>
<dbReference type="GO" id="GO:0051537">
    <property type="term" value="F:2 iron, 2 sulfur cluster binding"/>
    <property type="evidence" value="ECO:0007669"/>
    <property type="project" value="UniProtKB-KW"/>
</dbReference>
<keyword evidence="9" id="KW-0411">Iron-sulfur</keyword>
<evidence type="ECO:0000256" key="5">
    <source>
        <dbReference type="ARBA" id="ARBA00022714"/>
    </source>
</evidence>
<dbReference type="STRING" id="866536.Belba_0949"/>